<evidence type="ECO:0000256" key="1">
    <source>
        <dbReference type="ARBA" id="ARBA00004370"/>
    </source>
</evidence>
<dbReference type="GO" id="GO:0012505">
    <property type="term" value="C:endomembrane system"/>
    <property type="evidence" value="ECO:0007669"/>
    <property type="project" value="TreeGrafter"/>
</dbReference>
<reference evidence="8 9" key="1">
    <citation type="journal article" date="2017" name="Genome Biol.">
        <title>New reference genome sequences of hot pepper reveal the massive evolution of plant disease-resistance genes by retroduplication.</title>
        <authorList>
            <person name="Kim S."/>
            <person name="Park J."/>
            <person name="Yeom S.I."/>
            <person name="Kim Y.M."/>
            <person name="Seo E."/>
            <person name="Kim K.T."/>
            <person name="Kim M.S."/>
            <person name="Lee J.M."/>
            <person name="Cheong K."/>
            <person name="Shin H.S."/>
            <person name="Kim S.B."/>
            <person name="Han K."/>
            <person name="Lee J."/>
            <person name="Park M."/>
            <person name="Lee H.A."/>
            <person name="Lee H.Y."/>
            <person name="Lee Y."/>
            <person name="Oh S."/>
            <person name="Lee J.H."/>
            <person name="Choi E."/>
            <person name="Choi E."/>
            <person name="Lee S.E."/>
            <person name="Jeon J."/>
            <person name="Kim H."/>
            <person name="Choi G."/>
            <person name="Song H."/>
            <person name="Lee J."/>
            <person name="Lee S.C."/>
            <person name="Kwon J.K."/>
            <person name="Lee H.Y."/>
            <person name="Koo N."/>
            <person name="Hong Y."/>
            <person name="Kim R.W."/>
            <person name="Kang W.H."/>
            <person name="Huh J.H."/>
            <person name="Kang B.C."/>
            <person name="Yang T.J."/>
            <person name="Lee Y.H."/>
            <person name="Bennetzen J.L."/>
            <person name="Choi D."/>
        </authorList>
    </citation>
    <scope>NUCLEOTIDE SEQUENCE [LARGE SCALE GENOMIC DNA]</scope>
    <source>
        <strain evidence="9">cv. PBC81</strain>
    </source>
</reference>
<evidence type="ECO:0008006" key="10">
    <source>
        <dbReference type="Google" id="ProtNLM"/>
    </source>
</evidence>
<keyword evidence="3 7" id="KW-0812">Transmembrane</keyword>
<keyword evidence="4 7" id="KW-1133">Transmembrane helix</keyword>
<dbReference type="PANTHER" id="PTHR33966">
    <property type="entry name" value="PROTEIN ODR-4 HOMOLOG"/>
    <property type="match status" value="1"/>
</dbReference>
<protein>
    <recommendedName>
        <fullName evidence="10">Protein odr-4-like protein</fullName>
    </recommendedName>
</protein>
<evidence type="ECO:0000313" key="8">
    <source>
        <dbReference type="EMBL" id="PHT28463.1"/>
    </source>
</evidence>
<evidence type="ECO:0000256" key="7">
    <source>
        <dbReference type="SAM" id="Phobius"/>
    </source>
</evidence>
<evidence type="ECO:0000256" key="3">
    <source>
        <dbReference type="ARBA" id="ARBA00022692"/>
    </source>
</evidence>
<evidence type="ECO:0000256" key="6">
    <source>
        <dbReference type="SAM" id="MobiDB-lite"/>
    </source>
</evidence>
<dbReference type="EMBL" id="MLFT02000218">
    <property type="protein sequence ID" value="PHT28463.1"/>
    <property type="molecule type" value="Genomic_DNA"/>
</dbReference>
<comment type="subcellular location">
    <subcellularLocation>
        <location evidence="1">Membrane</location>
    </subcellularLocation>
</comment>
<evidence type="ECO:0000313" key="9">
    <source>
        <dbReference type="Proteomes" id="UP000224567"/>
    </source>
</evidence>
<name>A0A2G2V658_CAPBA</name>
<dbReference type="Pfam" id="PF14778">
    <property type="entry name" value="ODR4-like"/>
    <property type="match status" value="1"/>
</dbReference>
<dbReference type="GO" id="GO:0016020">
    <property type="term" value="C:membrane"/>
    <property type="evidence" value="ECO:0007669"/>
    <property type="project" value="UniProtKB-SubCell"/>
</dbReference>
<comment type="caution">
    <text evidence="8">The sequence shown here is derived from an EMBL/GenBank/DDBJ whole genome shotgun (WGS) entry which is preliminary data.</text>
</comment>
<gene>
    <name evidence="8" type="ORF">CQW23_31918</name>
</gene>
<evidence type="ECO:0000256" key="5">
    <source>
        <dbReference type="ARBA" id="ARBA00023136"/>
    </source>
</evidence>
<accession>A0A2G2V658</accession>
<dbReference type="STRING" id="33114.A0A2G2V658"/>
<keyword evidence="5 7" id="KW-0472">Membrane</keyword>
<dbReference type="AlphaFoldDB" id="A0A2G2V658"/>
<organism evidence="8 9">
    <name type="scientific">Capsicum baccatum</name>
    <name type="common">Peruvian pepper</name>
    <dbReference type="NCBI Taxonomy" id="33114"/>
    <lineage>
        <taxon>Eukaryota</taxon>
        <taxon>Viridiplantae</taxon>
        <taxon>Streptophyta</taxon>
        <taxon>Embryophyta</taxon>
        <taxon>Tracheophyta</taxon>
        <taxon>Spermatophyta</taxon>
        <taxon>Magnoliopsida</taxon>
        <taxon>eudicotyledons</taxon>
        <taxon>Gunneridae</taxon>
        <taxon>Pentapetalae</taxon>
        <taxon>asterids</taxon>
        <taxon>lamiids</taxon>
        <taxon>Solanales</taxon>
        <taxon>Solanaceae</taxon>
        <taxon>Solanoideae</taxon>
        <taxon>Capsiceae</taxon>
        <taxon>Capsicum</taxon>
    </lineage>
</organism>
<comment type="similarity">
    <text evidence="2">Belongs to the ODR-4 family.</text>
</comment>
<evidence type="ECO:0000256" key="2">
    <source>
        <dbReference type="ARBA" id="ARBA00010131"/>
    </source>
</evidence>
<reference evidence="9" key="2">
    <citation type="journal article" date="2017" name="J. Anim. Genet.">
        <title>Multiple reference genome sequences of hot pepper reveal the massive evolution of plant disease resistance genes by retroduplication.</title>
        <authorList>
            <person name="Kim S."/>
            <person name="Park J."/>
            <person name="Yeom S.-I."/>
            <person name="Kim Y.-M."/>
            <person name="Seo E."/>
            <person name="Kim K.-T."/>
            <person name="Kim M.-S."/>
            <person name="Lee J.M."/>
            <person name="Cheong K."/>
            <person name="Shin H.-S."/>
            <person name="Kim S.-B."/>
            <person name="Han K."/>
            <person name="Lee J."/>
            <person name="Park M."/>
            <person name="Lee H.-A."/>
            <person name="Lee H.-Y."/>
            <person name="Lee Y."/>
            <person name="Oh S."/>
            <person name="Lee J.H."/>
            <person name="Choi E."/>
            <person name="Choi E."/>
            <person name="Lee S.E."/>
            <person name="Jeon J."/>
            <person name="Kim H."/>
            <person name="Choi G."/>
            <person name="Song H."/>
            <person name="Lee J."/>
            <person name="Lee S.-C."/>
            <person name="Kwon J.-K."/>
            <person name="Lee H.-Y."/>
            <person name="Koo N."/>
            <person name="Hong Y."/>
            <person name="Kim R.W."/>
            <person name="Kang W.-H."/>
            <person name="Huh J.H."/>
            <person name="Kang B.-C."/>
            <person name="Yang T.-J."/>
            <person name="Lee Y.-H."/>
            <person name="Bennetzen J.L."/>
            <person name="Choi D."/>
        </authorList>
    </citation>
    <scope>NUCLEOTIDE SEQUENCE [LARGE SCALE GENOMIC DNA]</scope>
    <source>
        <strain evidence="9">cv. PBC81</strain>
    </source>
</reference>
<dbReference type="GO" id="GO:0008104">
    <property type="term" value="P:intracellular protein localization"/>
    <property type="evidence" value="ECO:0007669"/>
    <property type="project" value="TreeGrafter"/>
</dbReference>
<keyword evidence="9" id="KW-1185">Reference proteome</keyword>
<dbReference type="Proteomes" id="UP000224567">
    <property type="component" value="Unassembled WGS sequence"/>
</dbReference>
<feature type="region of interest" description="Disordered" evidence="6">
    <location>
        <begin position="56"/>
        <end position="81"/>
    </location>
</feature>
<dbReference type="PANTHER" id="PTHR33966:SF1">
    <property type="entry name" value="PROTEIN ODR-4 HOMOLOG"/>
    <property type="match status" value="1"/>
</dbReference>
<feature type="transmembrane region" description="Helical" evidence="7">
    <location>
        <begin position="469"/>
        <end position="489"/>
    </location>
</feature>
<dbReference type="OrthoDB" id="21458at2759"/>
<sequence>MVKTVVGEETQLQLTENRLSKSGLSCQVGLVIGDLSLKLDRGFIYDLIPTPPNEEGEPACSIIGKDERKRPSSKGGKPHNNDSALFIDKDWVAEHARQVGRMLLGGMKVVGIYVWTSESSFKNSTITLCQAAKSVAEAAPLLEVDWDERLLVHIGYSPLRWTCRNCSLGSNITSGNLRPCDLKMGRILSARQAFRCTYEFDLRLPICRGSSSKRLVDILHHGISVHAEELKGAKALIDGKLANEDEQFELGVVHDVEFLLPFNEDKCLEVCSQKEVTGLLVFSGCICSYAYSNSKEPASQALTDIKEDIIKSLRSRLDMMCDEPDRKSDSKEDRSEENNNQILSGNAALQLDLQLQSKHCSLSFPRRVFLPWLADTFLCDYVQPSESVEVVKDHFAELVFIEFPNDSSKILEPEAEARALLSTTTKSFRKVSTPYSLLPKSDDSLSKQNRTATIFGSDEKSTKPAGFNLMMSVLVLVVSIVVGVVVFVVRSS</sequence>
<proteinExistence type="inferred from homology"/>
<dbReference type="InterPro" id="IPR029454">
    <property type="entry name" value="ODR-4-like"/>
</dbReference>
<evidence type="ECO:0000256" key="4">
    <source>
        <dbReference type="ARBA" id="ARBA00022989"/>
    </source>
</evidence>